<dbReference type="SMART" id="SM00355">
    <property type="entry name" value="ZnF_C2H2"/>
    <property type="match status" value="10"/>
</dbReference>
<sequence>MRLRSSKTRTADETKRKALPVDTSLDQGKSNSATTSGSEAVNQEKQVHALIMVKGKNRENCVVKSEDETPHDNAAKGERSENTLPEHIAKGEDQALHQDPADREDAVAEYMAKGEEEDLNAQQALLDHAAIQQEENQELDHQRAHTDTFVYEATQGDRMDVDLEQDTVFIKEEEAEANQFKDVMDMDAFGETEEMNTSTNDAMDMEKKAVNGNAENDTALRAPMDNNVKTLIRQIAHECRLWNRAPEPASWDQSMVEDQEEDMEIAIKEETKKPDVTLELVSEYIYQCRKCPRQTRSFMALLDHFSADHKLNYKSRAIRKMHLEPNINDPNFYCRACERTFQVDRKYRDHLKNVHYIVLRPILDKNSDIIPDIDDPNNYCCSCKRKYTDKFLYRSHLRKFHKMEIAAIKVKTVKNPEIQPEWEDPHFYCRSCNYKYPSRYKYHEHCKTIHRMNLTTLTHPDVAPDPHHPDNYCIICNRSYKLRYYYREHLALFHGNTDFFRSKKRNKQSSASRDEIQPDINDPNFYCRVCDRKYARKWSYQCHLVSAHHIGKPFKKTSLEPEEDDPNYFCRACGRGYNSRDTYRNHLRKVHHMQLKSLKDIAKESGELPDPFDPNFYCRVCKVTKPSVKSYRNHCTYAHYMVLGPAPFINPDAEIDVNSLVFYCAKCDKHLANKQKFTKHLNEVHQMGIEDRFVYPDAEIDIDSPTLTCAKCGITFSDRYCYRRHLKHKHKLNLPSRLAS</sequence>
<dbReference type="PROSITE" id="PS50157">
    <property type="entry name" value="ZINC_FINGER_C2H2_2"/>
    <property type="match status" value="5"/>
</dbReference>
<evidence type="ECO:0000256" key="7">
    <source>
        <dbReference type="PROSITE-ProRule" id="PRU00042"/>
    </source>
</evidence>
<comment type="caution">
    <text evidence="10">The sequence shown here is derived from an EMBL/GenBank/DDBJ whole genome shotgun (WGS) entry which is preliminary data.</text>
</comment>
<evidence type="ECO:0000259" key="9">
    <source>
        <dbReference type="PROSITE" id="PS50157"/>
    </source>
</evidence>
<dbReference type="Proteomes" id="UP001304243">
    <property type="component" value="Unassembled WGS sequence"/>
</dbReference>
<dbReference type="GO" id="GO:0016301">
    <property type="term" value="F:kinase activity"/>
    <property type="evidence" value="ECO:0007669"/>
    <property type="project" value="UniProtKB-KW"/>
</dbReference>
<keyword evidence="4 7" id="KW-0863">Zinc-finger</keyword>
<organism evidence="10 11">
    <name type="scientific">Mucor velutinosus</name>
    <dbReference type="NCBI Taxonomy" id="708070"/>
    <lineage>
        <taxon>Eukaryota</taxon>
        <taxon>Fungi</taxon>
        <taxon>Fungi incertae sedis</taxon>
        <taxon>Mucoromycota</taxon>
        <taxon>Mucoromycotina</taxon>
        <taxon>Mucoromycetes</taxon>
        <taxon>Mucorales</taxon>
        <taxon>Mucorineae</taxon>
        <taxon>Mucoraceae</taxon>
        <taxon>Mucor</taxon>
    </lineage>
</organism>
<dbReference type="InterPro" id="IPR050888">
    <property type="entry name" value="ZnF_C2H2-type_TF"/>
</dbReference>
<feature type="domain" description="C2H2-type" evidence="9">
    <location>
        <begin position="332"/>
        <end position="355"/>
    </location>
</feature>
<comment type="subcellular location">
    <subcellularLocation>
        <location evidence="1">Nucleus</location>
    </subcellularLocation>
</comment>
<feature type="domain" description="C2H2-type" evidence="9">
    <location>
        <begin position="707"/>
        <end position="735"/>
    </location>
</feature>
<evidence type="ECO:0000313" key="11">
    <source>
        <dbReference type="Proteomes" id="UP001304243"/>
    </source>
</evidence>
<keyword evidence="10" id="KW-0418">Kinase</keyword>
<gene>
    <name evidence="10" type="primary">srk1_3</name>
    <name evidence="10" type="ORF">ATC70_004048</name>
</gene>
<dbReference type="GeneID" id="89947750"/>
<feature type="domain" description="C2H2-type" evidence="9">
    <location>
        <begin position="662"/>
        <end position="685"/>
    </location>
</feature>
<dbReference type="GO" id="GO:0008270">
    <property type="term" value="F:zinc ion binding"/>
    <property type="evidence" value="ECO:0007669"/>
    <property type="project" value="UniProtKB-KW"/>
</dbReference>
<evidence type="ECO:0000256" key="3">
    <source>
        <dbReference type="ARBA" id="ARBA00022737"/>
    </source>
</evidence>
<reference evidence="10 11" key="1">
    <citation type="submission" date="2022-11" db="EMBL/GenBank/DDBJ databases">
        <title>Mucor velutinosus strain NIH1002 WGS.</title>
        <authorList>
            <person name="Subramanian P."/>
            <person name="Mullikin J.C."/>
            <person name="Segre J.A."/>
            <person name="Zelazny A.M."/>
        </authorList>
    </citation>
    <scope>NUCLEOTIDE SEQUENCE [LARGE SCALE GENOMIC DNA]</scope>
    <source>
        <strain evidence="10 11">NIH1002</strain>
    </source>
</reference>
<protein>
    <submittedName>
        <fullName evidence="10">MAPK-activated protein kinase Srk1</fullName>
    </submittedName>
</protein>
<accession>A0AAN7DPP5</accession>
<dbReference type="PROSITE" id="PS00028">
    <property type="entry name" value="ZINC_FINGER_C2H2_1"/>
    <property type="match status" value="6"/>
</dbReference>
<feature type="compositionally biased region" description="Basic and acidic residues" evidence="8">
    <location>
        <begin position="61"/>
        <end position="81"/>
    </location>
</feature>
<evidence type="ECO:0000256" key="4">
    <source>
        <dbReference type="ARBA" id="ARBA00022771"/>
    </source>
</evidence>
<dbReference type="GO" id="GO:0005634">
    <property type="term" value="C:nucleus"/>
    <property type="evidence" value="ECO:0007669"/>
    <property type="project" value="UniProtKB-SubCell"/>
</dbReference>
<keyword evidence="2" id="KW-0479">Metal-binding</keyword>
<evidence type="ECO:0000256" key="1">
    <source>
        <dbReference type="ARBA" id="ARBA00004123"/>
    </source>
</evidence>
<dbReference type="InterPro" id="IPR013087">
    <property type="entry name" value="Znf_C2H2_type"/>
</dbReference>
<dbReference type="RefSeq" id="XP_064687724.1">
    <property type="nucleotide sequence ID" value="XM_064823400.1"/>
</dbReference>
<evidence type="ECO:0000256" key="8">
    <source>
        <dbReference type="SAM" id="MobiDB-lite"/>
    </source>
</evidence>
<keyword evidence="3" id="KW-0677">Repeat</keyword>
<keyword evidence="5" id="KW-0862">Zinc</keyword>
<keyword evidence="10" id="KW-0808">Transferase</keyword>
<dbReference type="Pfam" id="PF12874">
    <property type="entry name" value="zf-met"/>
    <property type="match status" value="1"/>
</dbReference>
<dbReference type="EMBL" id="JASEJX010000007">
    <property type="protein sequence ID" value="KAK4521058.1"/>
    <property type="molecule type" value="Genomic_DNA"/>
</dbReference>
<keyword evidence="6" id="KW-0539">Nucleus</keyword>
<name>A0AAN7DPP5_9FUNG</name>
<proteinExistence type="predicted"/>
<feature type="region of interest" description="Disordered" evidence="8">
    <location>
        <begin position="61"/>
        <end position="82"/>
    </location>
</feature>
<feature type="domain" description="C2H2-type" evidence="9">
    <location>
        <begin position="568"/>
        <end position="591"/>
    </location>
</feature>
<dbReference type="AlphaFoldDB" id="A0AAN7DPP5"/>
<evidence type="ECO:0000256" key="2">
    <source>
        <dbReference type="ARBA" id="ARBA00022723"/>
    </source>
</evidence>
<keyword evidence="11" id="KW-1185">Reference proteome</keyword>
<feature type="compositionally biased region" description="Polar residues" evidence="8">
    <location>
        <begin position="24"/>
        <end position="43"/>
    </location>
</feature>
<feature type="region of interest" description="Disordered" evidence="8">
    <location>
        <begin position="1"/>
        <end position="43"/>
    </location>
</feature>
<evidence type="ECO:0000256" key="5">
    <source>
        <dbReference type="ARBA" id="ARBA00022833"/>
    </source>
</evidence>
<evidence type="ECO:0000313" key="10">
    <source>
        <dbReference type="EMBL" id="KAK4521058.1"/>
    </source>
</evidence>
<evidence type="ECO:0000256" key="6">
    <source>
        <dbReference type="ARBA" id="ARBA00023242"/>
    </source>
</evidence>
<dbReference type="PANTHER" id="PTHR24406">
    <property type="entry name" value="TRANSCRIPTIONAL REPRESSOR CTCFL-RELATED"/>
    <property type="match status" value="1"/>
</dbReference>
<dbReference type="Gene3D" id="3.30.160.60">
    <property type="entry name" value="Classic Zinc Finger"/>
    <property type="match status" value="2"/>
</dbReference>
<feature type="domain" description="C2H2-type" evidence="9">
    <location>
        <begin position="525"/>
        <end position="553"/>
    </location>
</feature>